<dbReference type="Proteomes" id="UP000000560">
    <property type="component" value="Chromosome VII"/>
</dbReference>
<organism evidence="2 3">
    <name type="scientific">Emericella nidulans (strain FGSC A4 / ATCC 38163 / CBS 112.46 / NRRL 194 / M139)</name>
    <name type="common">Aspergillus nidulans</name>
    <dbReference type="NCBI Taxonomy" id="227321"/>
    <lineage>
        <taxon>Eukaryota</taxon>
        <taxon>Fungi</taxon>
        <taxon>Dikarya</taxon>
        <taxon>Ascomycota</taxon>
        <taxon>Pezizomycotina</taxon>
        <taxon>Eurotiomycetes</taxon>
        <taxon>Eurotiomycetidae</taxon>
        <taxon>Eurotiales</taxon>
        <taxon>Aspergillaceae</taxon>
        <taxon>Aspergillus</taxon>
        <taxon>Aspergillus subgen. Nidulantes</taxon>
    </lineage>
</organism>
<feature type="compositionally biased region" description="Basic and acidic residues" evidence="1">
    <location>
        <begin position="7"/>
        <end position="20"/>
    </location>
</feature>
<evidence type="ECO:0000256" key="1">
    <source>
        <dbReference type="SAM" id="MobiDB-lite"/>
    </source>
</evidence>
<keyword evidence="3" id="KW-1185">Reference proteome</keyword>
<gene>
    <name evidence="2" type="ORF">ANIA_11331</name>
</gene>
<dbReference type="RefSeq" id="XP_050468832.1">
    <property type="nucleotide sequence ID" value="XM_050612987.1"/>
</dbReference>
<dbReference type="AlphaFoldDB" id="C8VMS0"/>
<sequence length="78" mass="9070">MAVICQPDRRRHLDGGKPQDKAMIPESKRGLPHKDFANDSCHMESHRGQLSSYARNEQENVLRRERCDPYPQYGQYAV</sequence>
<dbReference type="HOGENOM" id="CLU_2622024_0_0_1"/>
<reference evidence="3" key="2">
    <citation type="journal article" date="2009" name="Fungal Genet. Biol.">
        <title>The 2008 update of the Aspergillus nidulans genome annotation: a community effort.</title>
        <authorList>
            <person name="Wortman J.R."/>
            <person name="Gilsenan J.M."/>
            <person name="Joardar V."/>
            <person name="Deegan J."/>
            <person name="Clutterbuck J."/>
            <person name="Andersen M.R."/>
            <person name="Archer D."/>
            <person name="Bencina M."/>
            <person name="Braus G."/>
            <person name="Coutinho P."/>
            <person name="von Dohren H."/>
            <person name="Doonan J."/>
            <person name="Driessen A.J."/>
            <person name="Durek P."/>
            <person name="Espeso E."/>
            <person name="Fekete E."/>
            <person name="Flipphi M."/>
            <person name="Estrada C.G."/>
            <person name="Geysens S."/>
            <person name="Goldman G."/>
            <person name="de Groot P.W."/>
            <person name="Hansen K."/>
            <person name="Harris S.D."/>
            <person name="Heinekamp T."/>
            <person name="Helmstaedt K."/>
            <person name="Henrissat B."/>
            <person name="Hofmann G."/>
            <person name="Homan T."/>
            <person name="Horio T."/>
            <person name="Horiuchi H."/>
            <person name="James S."/>
            <person name="Jones M."/>
            <person name="Karaffa L."/>
            <person name="Karanyi Z."/>
            <person name="Kato M."/>
            <person name="Keller N."/>
            <person name="Kelly D.E."/>
            <person name="Kiel J.A."/>
            <person name="Kim J.M."/>
            <person name="van der Klei I.J."/>
            <person name="Klis F.M."/>
            <person name="Kovalchuk A."/>
            <person name="Krasevec N."/>
            <person name="Kubicek C.P."/>
            <person name="Liu B."/>
            <person name="Maccabe A."/>
            <person name="Meyer V."/>
            <person name="Mirabito P."/>
            <person name="Miskei M."/>
            <person name="Mos M."/>
            <person name="Mullins J."/>
            <person name="Nelson D.R."/>
            <person name="Nielsen J."/>
            <person name="Oakley B.R."/>
            <person name="Osmani S.A."/>
            <person name="Pakula T."/>
            <person name="Paszewski A."/>
            <person name="Paulsen I."/>
            <person name="Pilsyk S."/>
            <person name="Pocsi I."/>
            <person name="Punt P.J."/>
            <person name="Ram A.F."/>
            <person name="Ren Q."/>
            <person name="Robellet X."/>
            <person name="Robson G."/>
            <person name="Seiboth B."/>
            <person name="van Solingen P."/>
            <person name="Specht T."/>
            <person name="Sun J."/>
            <person name="Taheri-Talesh N."/>
            <person name="Takeshita N."/>
            <person name="Ussery D."/>
            <person name="vanKuyk P.A."/>
            <person name="Visser H."/>
            <person name="van de Vondervoort P.J."/>
            <person name="de Vries R.P."/>
            <person name="Walton J."/>
            <person name="Xiang X."/>
            <person name="Xiong Y."/>
            <person name="Zeng A.P."/>
            <person name="Brandt B.W."/>
            <person name="Cornell M.J."/>
            <person name="van den Hondel C.A."/>
            <person name="Visser J."/>
            <person name="Oliver S.G."/>
            <person name="Turner G."/>
        </authorList>
    </citation>
    <scope>GENOME REANNOTATION</scope>
    <source>
        <strain evidence="3">FGSC A4 / ATCC 38163 / CBS 112.46 / NRRL 194 / M139</strain>
    </source>
</reference>
<feature type="compositionally biased region" description="Basic and acidic residues" evidence="1">
    <location>
        <begin position="56"/>
        <end position="68"/>
    </location>
</feature>
<protein>
    <submittedName>
        <fullName evidence="2">Uncharacterized protein</fullName>
    </submittedName>
</protein>
<evidence type="ECO:0000313" key="2">
    <source>
        <dbReference type="EMBL" id="CBF86425.1"/>
    </source>
</evidence>
<dbReference type="EMBL" id="BN001307">
    <property type="protein sequence ID" value="CBF86425.1"/>
    <property type="molecule type" value="Genomic_DNA"/>
</dbReference>
<dbReference type="KEGG" id="ani:ANIA_11331"/>
<reference evidence="3" key="1">
    <citation type="journal article" date="2005" name="Nature">
        <title>Sequencing of Aspergillus nidulans and comparative analysis with A. fumigatus and A. oryzae.</title>
        <authorList>
            <person name="Galagan J.E."/>
            <person name="Calvo S.E."/>
            <person name="Cuomo C."/>
            <person name="Ma L.J."/>
            <person name="Wortman J.R."/>
            <person name="Batzoglou S."/>
            <person name="Lee S.I."/>
            <person name="Basturkmen M."/>
            <person name="Spevak C.C."/>
            <person name="Clutterbuck J."/>
            <person name="Kapitonov V."/>
            <person name="Jurka J."/>
            <person name="Scazzocchio C."/>
            <person name="Farman M."/>
            <person name="Butler J."/>
            <person name="Purcell S."/>
            <person name="Harris S."/>
            <person name="Braus G.H."/>
            <person name="Draht O."/>
            <person name="Busch S."/>
            <person name="D'Enfert C."/>
            <person name="Bouchier C."/>
            <person name="Goldman G.H."/>
            <person name="Bell-Pedersen D."/>
            <person name="Griffiths-Jones S."/>
            <person name="Doonan J.H."/>
            <person name="Yu J."/>
            <person name="Vienken K."/>
            <person name="Pain A."/>
            <person name="Freitag M."/>
            <person name="Selker E.U."/>
            <person name="Archer D.B."/>
            <person name="Penalva M.A."/>
            <person name="Oakley B.R."/>
            <person name="Momany M."/>
            <person name="Tanaka T."/>
            <person name="Kumagai T."/>
            <person name="Asai K."/>
            <person name="Machida M."/>
            <person name="Nierman W.C."/>
            <person name="Denning D.W."/>
            <person name="Caddick M."/>
            <person name="Hynes M."/>
            <person name="Paoletti M."/>
            <person name="Fischer R."/>
            <person name="Miller B."/>
            <person name="Dyer P."/>
            <person name="Sachs M.S."/>
            <person name="Osmani S.A."/>
            <person name="Birren B.W."/>
        </authorList>
    </citation>
    <scope>NUCLEOTIDE SEQUENCE [LARGE SCALE GENOMIC DNA]</scope>
    <source>
        <strain evidence="3">FGSC A4 / ATCC 38163 / CBS 112.46 / NRRL 194 / M139</strain>
    </source>
</reference>
<dbReference type="GeneID" id="74896933"/>
<accession>C8VMS0</accession>
<proteinExistence type="predicted"/>
<evidence type="ECO:0000313" key="3">
    <source>
        <dbReference type="Proteomes" id="UP000000560"/>
    </source>
</evidence>
<name>C8VMS0_EMENI</name>
<feature type="compositionally biased region" description="Basic and acidic residues" evidence="1">
    <location>
        <begin position="26"/>
        <end position="47"/>
    </location>
</feature>
<dbReference type="InParanoid" id="C8VMS0"/>
<feature type="region of interest" description="Disordered" evidence="1">
    <location>
        <begin position="1"/>
        <end position="78"/>
    </location>
</feature>